<dbReference type="KEGG" id="mbry:B1812_03205"/>
<keyword evidence="1" id="KW-0812">Transmembrane</keyword>
<feature type="transmembrane region" description="Helical" evidence="1">
    <location>
        <begin position="113"/>
        <end position="132"/>
    </location>
</feature>
<keyword evidence="1" id="KW-0472">Membrane</keyword>
<accession>A0A1W6MRR1</accession>
<keyword evidence="1" id="KW-1133">Transmembrane helix</keyword>
<sequence>MKNNALYDSSTVWIARYSLLIWIGIALNLTLIIPLFFFPEQMIAFFHLQPLSQTIWARVGGMLLAIISVFYVPTAIDFARYRTYAWLGVFPSRTFGATFFAVAVFLFNQPPGFLLVTLIDGFIGLTTLICLIKIRERESREALSGERT</sequence>
<keyword evidence="3" id="KW-1185">Reference proteome</keyword>
<dbReference type="Proteomes" id="UP000193978">
    <property type="component" value="Chromosome"/>
</dbReference>
<evidence type="ECO:0000256" key="1">
    <source>
        <dbReference type="SAM" id="Phobius"/>
    </source>
</evidence>
<name>A0A1W6MRR1_9HYPH</name>
<protein>
    <submittedName>
        <fullName evidence="2">Uncharacterized protein</fullName>
    </submittedName>
</protein>
<feature type="transmembrane region" description="Helical" evidence="1">
    <location>
        <begin position="84"/>
        <end position="107"/>
    </location>
</feature>
<evidence type="ECO:0000313" key="3">
    <source>
        <dbReference type="Proteomes" id="UP000193978"/>
    </source>
</evidence>
<organism evidence="2 3">
    <name type="scientific">Methylocystis bryophila</name>
    <dbReference type="NCBI Taxonomy" id="655015"/>
    <lineage>
        <taxon>Bacteria</taxon>
        <taxon>Pseudomonadati</taxon>
        <taxon>Pseudomonadota</taxon>
        <taxon>Alphaproteobacteria</taxon>
        <taxon>Hyphomicrobiales</taxon>
        <taxon>Methylocystaceae</taxon>
        <taxon>Methylocystis</taxon>
    </lineage>
</organism>
<dbReference type="AlphaFoldDB" id="A0A1W6MRR1"/>
<dbReference type="EMBL" id="CP019948">
    <property type="protein sequence ID" value="ARN80255.1"/>
    <property type="molecule type" value="Genomic_DNA"/>
</dbReference>
<dbReference type="RefSeq" id="WP_199769024.1">
    <property type="nucleotide sequence ID" value="NZ_AP027149.1"/>
</dbReference>
<feature type="transmembrane region" description="Helical" evidence="1">
    <location>
        <begin position="12"/>
        <end position="35"/>
    </location>
</feature>
<feature type="transmembrane region" description="Helical" evidence="1">
    <location>
        <begin position="55"/>
        <end position="72"/>
    </location>
</feature>
<proteinExistence type="predicted"/>
<reference evidence="2 3" key="1">
    <citation type="submission" date="2017-02" db="EMBL/GenBank/DDBJ databases">
        <authorList>
            <person name="Peterson S.W."/>
        </authorList>
    </citation>
    <scope>NUCLEOTIDE SEQUENCE [LARGE SCALE GENOMIC DNA]</scope>
    <source>
        <strain evidence="2 3">S285</strain>
    </source>
</reference>
<gene>
    <name evidence="2" type="ORF">B1812_03205</name>
</gene>
<dbReference type="STRING" id="655015.B1812_03205"/>
<evidence type="ECO:0000313" key="2">
    <source>
        <dbReference type="EMBL" id="ARN80255.1"/>
    </source>
</evidence>